<sequence>MVELRLLGDVDVRHDGRAVALGSKQRAVLAVLAFHANTVVSRADIVRLAWGGGAGDPPVTIDRLVTDYVSRLRTAFRQAGFGAQVRLVSRAPGYLLEAEPAVVDWHRFRDLVARARAARQADDDADAAESLRLALALWRGPALADLAGPSLDPLRDRMSDLRLAATEDLAAVLLARGGTGEAVDLLTPAAAGHPGRERLATLLIRALHAAGRRDEAIAVYQRTRTHLTGRLGVDPTDALEEAYRTVLDGRAPTPAPAQLPADTGNFTGRHAELAQLLNLAPGTTSGVVVICAVDGMGGIGKTALAVHAAHRLSARFPDGSLFLDLHGYTRAVAAIEPGQALERLLRALGVPGEQIPAEVDDRAALYRGRLTGRRMLIVLDNARTADQVRPLLPAEPGCLVLVTSRRRLTALDDARPLSLDILPLADAVTLFTRIAGPGHAAGDPTAVEQVVRLCGRLPLAVRIAAARLRARPAWTATHLADRLADRHHRLGQLHDGERGVAAAFTLSYDDLTDEQRRTFRYLGLHPGADTDPYAVAALTGRPVDAAGRILEELLDAHLLIQAVPGRYRFHDLMRAYAADLARSRDTDDARRTALNGLFDHYLATAAAAMDALFPAGTFQRPRVPPAGSPTPDVTDPVAARTWLDAERPNLVAVCAHTAVDGRPGYTSRLSATLGLYLDFGGHFADALTIHTHAGEAAGRCGDLAAEGNALANLGTSLDGLGRHAEAVEQLRHALLNFREIGHRAGEARALNNLGYAYCRWGRHRQAVRCTRAGLSIFLETGNRLGQADALDTLGIVHRQQGRYDEAAEHSNEALALYRELGDPLGEAMQLERLGAIHARQGRHEQAVDHLRRALALDREIGNRPGEADTLNELALVRRQQGRFDAAIDHHQQAIDLFRDIGNRTGEGSALNGLAETLHATGQHDRARDLHAAVLTLTADTDAVAERARAHAGIANIHHTTGDPEQARHHWHRALALYTDLDLPAAADIRARLTALDAPRQ</sequence>
<dbReference type="AlphaFoldDB" id="A0A7W7I0U1"/>
<comment type="similarity">
    <text evidence="1">Belongs to the AfsR/DnrI/RedD regulatory family.</text>
</comment>
<dbReference type="SUPFAM" id="SSF52540">
    <property type="entry name" value="P-loop containing nucleoside triphosphate hydrolases"/>
    <property type="match status" value="1"/>
</dbReference>
<dbReference type="EMBL" id="JACHNH010000001">
    <property type="protein sequence ID" value="MBB4764411.1"/>
    <property type="molecule type" value="Genomic_DNA"/>
</dbReference>
<dbReference type="GO" id="GO:0000160">
    <property type="term" value="P:phosphorelay signal transduction system"/>
    <property type="evidence" value="ECO:0007669"/>
    <property type="project" value="InterPro"/>
</dbReference>
<organism evidence="6 7">
    <name type="scientific">Actinoplanes digitatis</name>
    <dbReference type="NCBI Taxonomy" id="1868"/>
    <lineage>
        <taxon>Bacteria</taxon>
        <taxon>Bacillati</taxon>
        <taxon>Actinomycetota</taxon>
        <taxon>Actinomycetes</taxon>
        <taxon>Micromonosporales</taxon>
        <taxon>Micromonosporaceae</taxon>
        <taxon>Actinoplanes</taxon>
    </lineage>
</organism>
<dbReference type="GO" id="GO:0043531">
    <property type="term" value="F:ADP binding"/>
    <property type="evidence" value="ECO:0007669"/>
    <property type="project" value="InterPro"/>
</dbReference>
<dbReference type="InterPro" id="IPR019734">
    <property type="entry name" value="TPR_rpt"/>
</dbReference>
<dbReference type="PROSITE" id="PS50005">
    <property type="entry name" value="TPR"/>
    <property type="match status" value="2"/>
</dbReference>
<dbReference type="PRINTS" id="PR00364">
    <property type="entry name" value="DISEASERSIST"/>
</dbReference>
<reference evidence="6 7" key="1">
    <citation type="submission" date="2020-08" db="EMBL/GenBank/DDBJ databases">
        <title>Sequencing the genomes of 1000 actinobacteria strains.</title>
        <authorList>
            <person name="Klenk H.-P."/>
        </authorList>
    </citation>
    <scope>NUCLEOTIDE SEQUENCE [LARGE SCALE GENOMIC DNA]</scope>
    <source>
        <strain evidence="6 7">DSM 43149</strain>
    </source>
</reference>
<dbReference type="PROSITE" id="PS51755">
    <property type="entry name" value="OMPR_PHOB"/>
    <property type="match status" value="1"/>
</dbReference>
<dbReference type="InterPro" id="IPR001867">
    <property type="entry name" value="OmpR/PhoB-type_DNA-bd"/>
</dbReference>
<feature type="domain" description="OmpR/PhoB-type" evidence="5">
    <location>
        <begin position="1"/>
        <end position="98"/>
    </location>
</feature>
<dbReference type="CDD" id="cd15831">
    <property type="entry name" value="BTAD"/>
    <property type="match status" value="1"/>
</dbReference>
<evidence type="ECO:0000256" key="3">
    <source>
        <dbReference type="PROSITE-ProRule" id="PRU00339"/>
    </source>
</evidence>
<dbReference type="RefSeq" id="WP_184995606.1">
    <property type="nucleotide sequence ID" value="NZ_BOMK01000027.1"/>
</dbReference>
<dbReference type="Pfam" id="PF13424">
    <property type="entry name" value="TPR_12"/>
    <property type="match status" value="2"/>
</dbReference>
<dbReference type="PANTHER" id="PTHR10098:SF108">
    <property type="entry name" value="TETRATRICOPEPTIDE REPEAT PROTEIN 28"/>
    <property type="match status" value="1"/>
</dbReference>
<dbReference type="GO" id="GO:0006355">
    <property type="term" value="P:regulation of DNA-templated transcription"/>
    <property type="evidence" value="ECO:0007669"/>
    <property type="project" value="InterPro"/>
</dbReference>
<dbReference type="InterPro" id="IPR016032">
    <property type="entry name" value="Sig_transdc_resp-reg_C-effctor"/>
</dbReference>
<feature type="repeat" description="TPR" evidence="3">
    <location>
        <begin position="827"/>
        <end position="860"/>
    </location>
</feature>
<keyword evidence="2 4" id="KW-0238">DNA-binding</keyword>
<dbReference type="Proteomes" id="UP000578112">
    <property type="component" value="Unassembled WGS sequence"/>
</dbReference>
<evidence type="ECO:0000259" key="5">
    <source>
        <dbReference type="PROSITE" id="PS51755"/>
    </source>
</evidence>
<dbReference type="InterPro" id="IPR011990">
    <property type="entry name" value="TPR-like_helical_dom_sf"/>
</dbReference>
<dbReference type="InterPro" id="IPR027417">
    <property type="entry name" value="P-loop_NTPase"/>
</dbReference>
<keyword evidence="3" id="KW-0802">TPR repeat</keyword>
<evidence type="ECO:0000256" key="1">
    <source>
        <dbReference type="ARBA" id="ARBA00005820"/>
    </source>
</evidence>
<dbReference type="SUPFAM" id="SSF46894">
    <property type="entry name" value="C-terminal effector domain of the bipartite response regulators"/>
    <property type="match status" value="1"/>
</dbReference>
<keyword evidence="7" id="KW-1185">Reference proteome</keyword>
<evidence type="ECO:0000313" key="7">
    <source>
        <dbReference type="Proteomes" id="UP000578112"/>
    </source>
</evidence>
<evidence type="ECO:0000256" key="4">
    <source>
        <dbReference type="PROSITE-ProRule" id="PRU01091"/>
    </source>
</evidence>
<dbReference type="Gene3D" id="1.10.10.10">
    <property type="entry name" value="Winged helix-like DNA-binding domain superfamily/Winged helix DNA-binding domain"/>
    <property type="match status" value="2"/>
</dbReference>
<dbReference type="InterPro" id="IPR036388">
    <property type="entry name" value="WH-like_DNA-bd_sf"/>
</dbReference>
<feature type="DNA-binding region" description="OmpR/PhoB-type" evidence="4">
    <location>
        <begin position="1"/>
        <end position="98"/>
    </location>
</feature>
<gene>
    <name evidence="6" type="ORF">BJ971_004967</name>
</gene>
<dbReference type="SMART" id="SM00028">
    <property type="entry name" value="TPR"/>
    <property type="match status" value="8"/>
</dbReference>
<dbReference type="InterPro" id="IPR005158">
    <property type="entry name" value="BTAD"/>
</dbReference>
<dbReference type="PANTHER" id="PTHR10098">
    <property type="entry name" value="RAPSYN-RELATED"/>
    <property type="match status" value="1"/>
</dbReference>
<dbReference type="Gene3D" id="1.25.40.10">
    <property type="entry name" value="Tetratricopeptide repeat domain"/>
    <property type="match status" value="3"/>
</dbReference>
<proteinExistence type="inferred from homology"/>
<protein>
    <submittedName>
        <fullName evidence="6">Tetratricopeptide (TPR) repeat protein</fullName>
    </submittedName>
</protein>
<comment type="caution">
    <text evidence="6">The sequence shown here is derived from an EMBL/GenBank/DDBJ whole genome shotgun (WGS) entry which is preliminary data.</text>
</comment>
<dbReference type="SMART" id="SM00862">
    <property type="entry name" value="Trans_reg_C"/>
    <property type="match status" value="1"/>
</dbReference>
<evidence type="ECO:0000313" key="6">
    <source>
        <dbReference type="EMBL" id="MBB4764411.1"/>
    </source>
</evidence>
<dbReference type="SMART" id="SM01043">
    <property type="entry name" value="BTAD"/>
    <property type="match status" value="1"/>
</dbReference>
<dbReference type="Pfam" id="PF00486">
    <property type="entry name" value="Trans_reg_C"/>
    <property type="match status" value="1"/>
</dbReference>
<dbReference type="Pfam" id="PF03704">
    <property type="entry name" value="BTAD"/>
    <property type="match status" value="1"/>
</dbReference>
<feature type="repeat" description="TPR" evidence="3">
    <location>
        <begin position="787"/>
        <end position="820"/>
    </location>
</feature>
<accession>A0A7W7I0U1</accession>
<evidence type="ECO:0000256" key="2">
    <source>
        <dbReference type="ARBA" id="ARBA00023125"/>
    </source>
</evidence>
<dbReference type="SUPFAM" id="SSF48452">
    <property type="entry name" value="TPR-like"/>
    <property type="match status" value="3"/>
</dbReference>
<dbReference type="GO" id="GO:0003677">
    <property type="term" value="F:DNA binding"/>
    <property type="evidence" value="ECO:0007669"/>
    <property type="project" value="UniProtKB-UniRule"/>
</dbReference>
<name>A0A7W7I0U1_9ACTN</name>